<keyword evidence="1" id="KW-0732">Signal</keyword>
<dbReference type="AlphaFoldDB" id="A0A7W7M973"/>
<dbReference type="RefSeq" id="WP_185042087.1">
    <property type="nucleotide sequence ID" value="NZ_BAABFG010000005.1"/>
</dbReference>
<evidence type="ECO:0000259" key="2">
    <source>
        <dbReference type="Pfam" id="PF13472"/>
    </source>
</evidence>
<gene>
    <name evidence="3" type="ORF">BJY16_005091</name>
</gene>
<dbReference type="InterPro" id="IPR013830">
    <property type="entry name" value="SGNH_hydro"/>
</dbReference>
<dbReference type="Gene3D" id="3.40.50.1110">
    <property type="entry name" value="SGNH hydrolase"/>
    <property type="match status" value="1"/>
</dbReference>
<dbReference type="InterPro" id="IPR053140">
    <property type="entry name" value="GDSL_Rv0518-like"/>
</dbReference>
<dbReference type="PANTHER" id="PTHR43784">
    <property type="entry name" value="GDSL-LIKE LIPASE/ACYLHYDROLASE, PUTATIVE (AFU_ORTHOLOGUE AFUA_2G00820)-RELATED"/>
    <property type="match status" value="1"/>
</dbReference>
<sequence>MRRERLTRAVIAVFAWAVLTPAVAVAQEPIAGAGGSPGAWTDAWTGSIQGVYPVGYSVAQPGTPGPAGPGNTAPLLTAAFPDNQARNQTLRMIVHPNVAGTGWRIRLSNEFGTRPVTFGRAAAGRQSTGGNVAAGTNRALTFAGRRSVTVPAGRTVLSDPVAVPITDAASQRLAVSLHVTGASGPMTWHAAAFTTSYLAGPDTGDHTGDLADTAFPYSTTSWFFVSAVQAQRRDAATVVAFGDSITDGFFSTINGDDRWPDVLQRRLDQGRPGKRPISVVTEAIGGNMVTRIGRTPGGCTPCDGPPALDRLDRDVLDRPGVRVVILLEGINDLGGGGATAEQVITGYREIVRRVHARGIKIIGATLTPSAGTAFGLYGTPETDAKRRTINDFIRTGGLFDGVADFAAVTEDPANPGHLLPAFDTNSSAGGPGDHLHPNRAGFLAMAGAIDVAQLRSLV</sequence>
<dbReference type="PANTHER" id="PTHR43784:SF2">
    <property type="entry name" value="GDSL-LIKE LIPASE_ACYLHYDROLASE, PUTATIVE (AFU_ORTHOLOGUE AFUA_2G00820)-RELATED"/>
    <property type="match status" value="1"/>
</dbReference>
<protein>
    <submittedName>
        <fullName evidence="3">Lysophospholipase L1-like esterase</fullName>
    </submittedName>
</protein>
<dbReference type="EMBL" id="JACHNB010000001">
    <property type="protein sequence ID" value="MBB4741632.1"/>
    <property type="molecule type" value="Genomic_DNA"/>
</dbReference>
<dbReference type="Proteomes" id="UP000546162">
    <property type="component" value="Unassembled WGS sequence"/>
</dbReference>
<dbReference type="CDD" id="cd01830">
    <property type="entry name" value="XynE_like"/>
    <property type="match status" value="1"/>
</dbReference>
<evidence type="ECO:0000256" key="1">
    <source>
        <dbReference type="SAM" id="SignalP"/>
    </source>
</evidence>
<comment type="caution">
    <text evidence="3">The sequence shown here is derived from an EMBL/GenBank/DDBJ whole genome shotgun (WGS) entry which is preliminary data.</text>
</comment>
<dbReference type="Pfam" id="PF13472">
    <property type="entry name" value="Lipase_GDSL_2"/>
    <property type="match status" value="1"/>
</dbReference>
<dbReference type="InterPro" id="IPR036514">
    <property type="entry name" value="SGNH_hydro_sf"/>
</dbReference>
<organism evidence="3 4">
    <name type="scientific">Actinoplanes octamycinicus</name>
    <dbReference type="NCBI Taxonomy" id="135948"/>
    <lineage>
        <taxon>Bacteria</taxon>
        <taxon>Bacillati</taxon>
        <taxon>Actinomycetota</taxon>
        <taxon>Actinomycetes</taxon>
        <taxon>Micromonosporales</taxon>
        <taxon>Micromonosporaceae</taxon>
        <taxon>Actinoplanes</taxon>
    </lineage>
</organism>
<reference evidence="3 4" key="1">
    <citation type="submission" date="2020-08" db="EMBL/GenBank/DDBJ databases">
        <title>Sequencing the genomes of 1000 actinobacteria strains.</title>
        <authorList>
            <person name="Klenk H.-P."/>
        </authorList>
    </citation>
    <scope>NUCLEOTIDE SEQUENCE [LARGE SCALE GENOMIC DNA]</scope>
    <source>
        <strain evidence="3 4">DSM 45809</strain>
    </source>
</reference>
<feature type="domain" description="SGNH hydrolase-type esterase" evidence="2">
    <location>
        <begin position="240"/>
        <end position="441"/>
    </location>
</feature>
<accession>A0A7W7M973</accession>
<keyword evidence="4" id="KW-1185">Reference proteome</keyword>
<proteinExistence type="predicted"/>
<evidence type="ECO:0000313" key="3">
    <source>
        <dbReference type="EMBL" id="MBB4741632.1"/>
    </source>
</evidence>
<feature type="chain" id="PRO_5031030095" evidence="1">
    <location>
        <begin position="27"/>
        <end position="458"/>
    </location>
</feature>
<feature type="signal peptide" evidence="1">
    <location>
        <begin position="1"/>
        <end position="26"/>
    </location>
</feature>
<name>A0A7W7M973_9ACTN</name>
<evidence type="ECO:0000313" key="4">
    <source>
        <dbReference type="Proteomes" id="UP000546162"/>
    </source>
</evidence>
<dbReference type="SUPFAM" id="SSF52266">
    <property type="entry name" value="SGNH hydrolase"/>
    <property type="match status" value="1"/>
</dbReference>